<organism evidence="1 2">
    <name type="scientific">Aetokthonos hydrillicola Thurmond2011</name>
    <dbReference type="NCBI Taxonomy" id="2712845"/>
    <lineage>
        <taxon>Bacteria</taxon>
        <taxon>Bacillati</taxon>
        <taxon>Cyanobacteriota</taxon>
        <taxon>Cyanophyceae</taxon>
        <taxon>Nostocales</taxon>
        <taxon>Hapalosiphonaceae</taxon>
        <taxon>Aetokthonos</taxon>
    </lineage>
</organism>
<evidence type="ECO:0000313" key="2">
    <source>
        <dbReference type="Proteomes" id="UP000667802"/>
    </source>
</evidence>
<dbReference type="Proteomes" id="UP000667802">
    <property type="component" value="Unassembled WGS sequence"/>
</dbReference>
<protein>
    <submittedName>
        <fullName evidence="1">Uncharacterized protein</fullName>
    </submittedName>
</protein>
<comment type="caution">
    <text evidence="1">The sequence shown here is derived from an EMBL/GenBank/DDBJ whole genome shotgun (WGS) entry which is preliminary data.</text>
</comment>
<keyword evidence="2" id="KW-1185">Reference proteome</keyword>
<reference evidence="2" key="1">
    <citation type="journal article" date="2021" name="Science">
        <title>Hunting the eagle killer: A cyanobacterial neurotoxin causes vacuolar myelinopathy.</title>
        <authorList>
            <person name="Breinlinger S."/>
            <person name="Phillips T.J."/>
            <person name="Haram B.N."/>
            <person name="Mares J."/>
            <person name="Martinez Yerena J.A."/>
            <person name="Hrouzek P."/>
            <person name="Sobotka R."/>
            <person name="Henderson W.M."/>
            <person name="Schmieder P."/>
            <person name="Williams S.M."/>
            <person name="Lauderdale J.D."/>
            <person name="Wilde H.D."/>
            <person name="Gerrin W."/>
            <person name="Kust A."/>
            <person name="Washington J.W."/>
            <person name="Wagner C."/>
            <person name="Geier B."/>
            <person name="Liebeke M."/>
            <person name="Enke H."/>
            <person name="Niedermeyer T.H.J."/>
            <person name="Wilde S.B."/>
        </authorList>
    </citation>
    <scope>NUCLEOTIDE SEQUENCE [LARGE SCALE GENOMIC DNA]</scope>
    <source>
        <strain evidence="2">Thurmond2011</strain>
    </source>
</reference>
<dbReference type="EMBL" id="JAALHA020000012">
    <property type="protein sequence ID" value="MDR9897489.1"/>
    <property type="molecule type" value="Genomic_DNA"/>
</dbReference>
<accession>A0AAP5IC21</accession>
<gene>
    <name evidence="1" type="ORF">G7B40_023395</name>
</gene>
<dbReference type="RefSeq" id="WP_310834091.1">
    <property type="nucleotide sequence ID" value="NZ_CAWQFN010000498.1"/>
</dbReference>
<sequence>MILFTSSGRGVIQTWTTFTPKRRGFDNTTVIAVPRRDRSCSMAIALPDFLGRPSTLYEW</sequence>
<proteinExistence type="predicted"/>
<dbReference type="AlphaFoldDB" id="A0AAP5IC21"/>
<evidence type="ECO:0000313" key="1">
    <source>
        <dbReference type="EMBL" id="MDR9897489.1"/>
    </source>
</evidence>
<name>A0AAP5IC21_9CYAN</name>